<dbReference type="Gene3D" id="1.25.40.420">
    <property type="match status" value="1"/>
</dbReference>
<proteinExistence type="predicted"/>
<dbReference type="FunFam" id="3.30.710.10:FF:000159">
    <property type="entry name" value="Speckle-type POZ protein B"/>
    <property type="match status" value="1"/>
</dbReference>
<comment type="caution">
    <text evidence="4">The sequence shown here is derived from an EMBL/GenBank/DDBJ whole genome shotgun (WGS) entry which is preliminary data.</text>
</comment>
<dbReference type="InterPro" id="IPR000210">
    <property type="entry name" value="BTB/POZ_dom"/>
</dbReference>
<dbReference type="Proteomes" id="UP001175271">
    <property type="component" value="Unassembled WGS sequence"/>
</dbReference>
<dbReference type="InterPro" id="IPR008974">
    <property type="entry name" value="TRAF-like"/>
</dbReference>
<evidence type="ECO:0000259" key="3">
    <source>
        <dbReference type="PROSITE" id="PS50144"/>
    </source>
</evidence>
<dbReference type="InterPro" id="IPR011333">
    <property type="entry name" value="SKP1/BTB/POZ_sf"/>
</dbReference>
<name>A0AA39GUE1_9BILA</name>
<dbReference type="PROSITE" id="PS50144">
    <property type="entry name" value="MATH"/>
    <property type="match status" value="1"/>
</dbReference>
<dbReference type="PANTHER" id="PTHR24413">
    <property type="entry name" value="SPECKLE-TYPE POZ PROTEIN"/>
    <property type="match status" value="1"/>
</dbReference>
<keyword evidence="5" id="KW-1185">Reference proteome</keyword>
<gene>
    <name evidence="4" type="ORF">QR680_000388</name>
</gene>
<dbReference type="SMART" id="SM00225">
    <property type="entry name" value="BTB"/>
    <property type="match status" value="1"/>
</dbReference>
<protein>
    <recommendedName>
        <fullName evidence="6">BTB domain-containing protein</fullName>
    </recommendedName>
</protein>
<evidence type="ECO:0000313" key="5">
    <source>
        <dbReference type="Proteomes" id="UP001175271"/>
    </source>
</evidence>
<sequence length="388" mass="44020">MDILREIEQMDPSGGGGEGSIESSTTSGGGGTNHHFINASETEIRVEHISRNWTVRNFSHCYQEYLENFVHLPRGEETLTWSIKIYPKGNGENNKEFVFLCLNRVLNVPGAPQNSMNNKNKIGFKSKFVLRNSDNKEIDMRIHPNPSHSDYVSYIKRDILFPQIMPADSIIVTVEIAAAVDTITTTLDEPFKTVEFEKALGDDYLTLLNDDVLTDFTIRVGDRDIHTHKAILAARSPVFAAMFTHSDTKEAKMGVLVIEDLDYEVVKDMLMYIYSGKCSGRSDWAPELLIAADKYRLDELKRHCESAMIRELTCDNVCQQFVMGHMYNADKLKQRSADFMKLHLTAITKTSGWEELINRHPSLVTSIVRYVDNRKTNSCDDVSNSHVL</sequence>
<dbReference type="SUPFAM" id="SSF54695">
    <property type="entry name" value="POZ domain"/>
    <property type="match status" value="1"/>
</dbReference>
<dbReference type="SMART" id="SM00061">
    <property type="entry name" value="MATH"/>
    <property type="match status" value="1"/>
</dbReference>
<feature type="region of interest" description="Disordered" evidence="1">
    <location>
        <begin position="1"/>
        <end position="36"/>
    </location>
</feature>
<evidence type="ECO:0000259" key="2">
    <source>
        <dbReference type="PROSITE" id="PS50097"/>
    </source>
</evidence>
<feature type="domain" description="BTB" evidence="2">
    <location>
        <begin position="214"/>
        <end position="277"/>
    </location>
</feature>
<feature type="domain" description="MATH" evidence="3">
    <location>
        <begin position="48"/>
        <end position="176"/>
    </location>
</feature>
<evidence type="ECO:0008006" key="6">
    <source>
        <dbReference type="Google" id="ProtNLM"/>
    </source>
</evidence>
<dbReference type="Gene3D" id="3.30.710.10">
    <property type="entry name" value="Potassium Channel Kv1.1, Chain A"/>
    <property type="match status" value="1"/>
</dbReference>
<dbReference type="PROSITE" id="PS50097">
    <property type="entry name" value="BTB"/>
    <property type="match status" value="1"/>
</dbReference>
<dbReference type="EMBL" id="JAUCMV010000005">
    <property type="protein sequence ID" value="KAK0393750.1"/>
    <property type="molecule type" value="Genomic_DNA"/>
</dbReference>
<dbReference type="AlphaFoldDB" id="A0AA39GUE1"/>
<organism evidence="4 5">
    <name type="scientific">Steinernema hermaphroditum</name>
    <dbReference type="NCBI Taxonomy" id="289476"/>
    <lineage>
        <taxon>Eukaryota</taxon>
        <taxon>Metazoa</taxon>
        <taxon>Ecdysozoa</taxon>
        <taxon>Nematoda</taxon>
        <taxon>Chromadorea</taxon>
        <taxon>Rhabditida</taxon>
        <taxon>Tylenchina</taxon>
        <taxon>Panagrolaimomorpha</taxon>
        <taxon>Strongyloidoidea</taxon>
        <taxon>Steinernematidae</taxon>
        <taxon>Steinernema</taxon>
    </lineage>
</organism>
<dbReference type="SUPFAM" id="SSF49599">
    <property type="entry name" value="TRAF domain-like"/>
    <property type="match status" value="1"/>
</dbReference>
<evidence type="ECO:0000313" key="4">
    <source>
        <dbReference type="EMBL" id="KAK0393750.1"/>
    </source>
</evidence>
<dbReference type="Gene3D" id="2.60.210.10">
    <property type="entry name" value="Apoptosis, Tumor Necrosis Factor Receptor Associated Protein 2, Chain A"/>
    <property type="match status" value="1"/>
</dbReference>
<dbReference type="InterPro" id="IPR002083">
    <property type="entry name" value="MATH/TRAF_dom"/>
</dbReference>
<accession>A0AA39GUE1</accession>
<dbReference type="GO" id="GO:0030163">
    <property type="term" value="P:protein catabolic process"/>
    <property type="evidence" value="ECO:0007669"/>
    <property type="project" value="UniProtKB-ARBA"/>
</dbReference>
<dbReference type="Pfam" id="PF00651">
    <property type="entry name" value="BTB"/>
    <property type="match status" value="1"/>
</dbReference>
<evidence type="ECO:0000256" key="1">
    <source>
        <dbReference type="SAM" id="MobiDB-lite"/>
    </source>
</evidence>
<reference evidence="4" key="1">
    <citation type="submission" date="2023-06" db="EMBL/GenBank/DDBJ databases">
        <title>Genomic analysis of the entomopathogenic nematode Steinernema hermaphroditum.</title>
        <authorList>
            <person name="Schwarz E.M."/>
            <person name="Heppert J.K."/>
            <person name="Baniya A."/>
            <person name="Schwartz H.T."/>
            <person name="Tan C.-H."/>
            <person name="Antoshechkin I."/>
            <person name="Sternberg P.W."/>
            <person name="Goodrich-Blair H."/>
            <person name="Dillman A.R."/>
        </authorList>
    </citation>
    <scope>NUCLEOTIDE SEQUENCE</scope>
    <source>
        <strain evidence="4">PS9179</strain>
        <tissue evidence="4">Whole animal</tissue>
    </source>
</reference>